<dbReference type="Pfam" id="PF18962">
    <property type="entry name" value="Por_Secre_tail"/>
    <property type="match status" value="1"/>
</dbReference>
<dbReference type="Gene3D" id="3.40.50.1460">
    <property type="match status" value="1"/>
</dbReference>
<dbReference type="InterPro" id="IPR029031">
    <property type="entry name" value="Gingipain_N_sf"/>
</dbReference>
<evidence type="ECO:0000313" key="6">
    <source>
        <dbReference type="Proteomes" id="UP000600214"/>
    </source>
</evidence>
<evidence type="ECO:0000259" key="3">
    <source>
        <dbReference type="Pfam" id="PF01364"/>
    </source>
</evidence>
<evidence type="ECO:0008006" key="7">
    <source>
        <dbReference type="Google" id="ProtNLM"/>
    </source>
</evidence>
<feature type="chain" id="PRO_5047322144" description="Por secretion system C-terminal sorting domain-containing protein" evidence="2">
    <location>
        <begin position="25"/>
        <end position="986"/>
    </location>
</feature>
<dbReference type="SUPFAM" id="SSF52129">
    <property type="entry name" value="Caspase-like"/>
    <property type="match status" value="1"/>
</dbReference>
<comment type="caution">
    <text evidence="5">The sequence shown here is derived from an EMBL/GenBank/DDBJ whole genome shotgun (WGS) entry which is preliminary data.</text>
</comment>
<protein>
    <recommendedName>
        <fullName evidence="7">Por secretion system C-terminal sorting domain-containing protein</fullName>
    </recommendedName>
</protein>
<keyword evidence="6" id="KW-1185">Reference proteome</keyword>
<dbReference type="InterPro" id="IPR026444">
    <property type="entry name" value="Secre_tail"/>
</dbReference>
<evidence type="ECO:0000256" key="2">
    <source>
        <dbReference type="SAM" id="SignalP"/>
    </source>
</evidence>
<evidence type="ECO:0000313" key="5">
    <source>
        <dbReference type="EMBL" id="GGH40727.1"/>
    </source>
</evidence>
<dbReference type="EMBL" id="BMIA01000002">
    <property type="protein sequence ID" value="GGH40727.1"/>
    <property type="molecule type" value="Genomic_DNA"/>
</dbReference>
<name>A0ABQ1YXW9_9BACT</name>
<dbReference type="InterPro" id="IPR029030">
    <property type="entry name" value="Caspase-like_dom_sf"/>
</dbReference>
<dbReference type="Proteomes" id="UP000600214">
    <property type="component" value="Unassembled WGS sequence"/>
</dbReference>
<evidence type="ECO:0000256" key="1">
    <source>
        <dbReference type="ARBA" id="ARBA00022729"/>
    </source>
</evidence>
<organism evidence="5 6">
    <name type="scientific">Dyadobacter endophyticus</name>
    <dbReference type="NCBI Taxonomy" id="1749036"/>
    <lineage>
        <taxon>Bacteria</taxon>
        <taxon>Pseudomonadati</taxon>
        <taxon>Bacteroidota</taxon>
        <taxon>Cytophagia</taxon>
        <taxon>Cytophagales</taxon>
        <taxon>Spirosomataceae</taxon>
        <taxon>Dyadobacter</taxon>
    </lineage>
</organism>
<feature type="domain" description="Gingipain" evidence="3">
    <location>
        <begin position="413"/>
        <end position="796"/>
    </location>
</feature>
<evidence type="ECO:0000259" key="4">
    <source>
        <dbReference type="Pfam" id="PF18962"/>
    </source>
</evidence>
<accession>A0ABQ1YXW9</accession>
<dbReference type="Gene3D" id="3.40.50.10390">
    <property type="entry name" value="Gingipain r, domain 1"/>
    <property type="match status" value="1"/>
</dbReference>
<reference evidence="6" key="1">
    <citation type="journal article" date="2019" name="Int. J. Syst. Evol. Microbiol.">
        <title>The Global Catalogue of Microorganisms (GCM) 10K type strain sequencing project: providing services to taxonomists for standard genome sequencing and annotation.</title>
        <authorList>
            <consortium name="The Broad Institute Genomics Platform"/>
            <consortium name="The Broad Institute Genome Sequencing Center for Infectious Disease"/>
            <person name="Wu L."/>
            <person name="Ma J."/>
        </authorList>
    </citation>
    <scope>NUCLEOTIDE SEQUENCE [LARGE SCALE GENOMIC DNA]</scope>
    <source>
        <strain evidence="6">CGMCC 1.15288</strain>
    </source>
</reference>
<feature type="domain" description="Secretion system C-terminal sorting" evidence="4">
    <location>
        <begin position="916"/>
        <end position="983"/>
    </location>
</feature>
<sequence>MSSKRFTTLFFIAASLLIQLNGFAQSPWSGKYGNEWLDGKYGQTWVKITVSKAGLYKVTLPDAFKNKPNFLHLYHRGEEVTLVSASNTEVEFYGVPNDGASDALLYRLPTTRKNPYFSIYSDQSTYFLTFDSTPRPVATTETLAPDLGLAKQEFHKFTFLKKFVIENSHMTSYPTRPTTLNSYFEEGKAGTGTRIGNNLAVRTVNAKPALFTNSYVAEPFAFSINSKYGSNAPEVNVHLKGRGYQFTANSSVEVSVGKDAANLRVVGSAGVAGFLDTDYPFTILDTDYASGTGLLGFRGTGAGADGFSVSYYTVTYDQNIDMQGLTSYEFNFPASGGNTRFTVLNPPASSPQAPLRFIDVSNNHNPRIINGAAADMMVSRNGNAMKLFAGTEVLTGTPTSVTFQQINPTDFDYLIITSDTLFTSANEYATYRQSETPGRKYKPLVQRIKDVYNQFNYGEPSAVAIRRFVDYLVSDTNTDKFLLLLGRSTTYYERSVREIPDEIPTIGFPGSDLLLADGLGGSLDDVPVIPVGRIAAISNQQVRDYLAKVKTYEAQKDLAWRKNVIHINGGKDAGEVTTFAKYLTDISGPILNAPFLGDTIQRKKTPITANTEQTTLSGDLNGIGAGMITYFGHGNVDATDFNFGYATDGTKGYANVGRYPVLFYNGCGVNNIFSNRYTPVSGVIPPNYPSSSGKRPLSLDWLLAPNAGAIVVFGNDWDAYASTSNQFLDRLYPKIFSEKDADRGTIGQILRAVALETKGLGYTYNAGQNSRVASYYDADRANVHQVILQGDPALRILVTEGPLPVSLVSFDAKAAGSEKVNVTWVTASERNNSHFVIERSYNAKNFEAIGSMEGRGDSDVPTSYEFTDLNPFAGTNYYRLKQVDRATDVNGETVEGEITYSKIVSVTREGTSALVVWPNPTVGKVELKLNVPTKIKSWDVMDHKGTFYQRGGTGAKVNLDNLPSGEYIIKISTENDDVYLRKVLKK</sequence>
<feature type="signal peptide" evidence="2">
    <location>
        <begin position="1"/>
        <end position="24"/>
    </location>
</feature>
<gene>
    <name evidence="5" type="ORF">GCM10007423_35980</name>
</gene>
<dbReference type="RefSeq" id="WP_188934579.1">
    <property type="nucleotide sequence ID" value="NZ_BMIA01000002.1"/>
</dbReference>
<keyword evidence="1 2" id="KW-0732">Signal</keyword>
<dbReference type="CDD" id="cd02258">
    <property type="entry name" value="Peptidase_C25_N"/>
    <property type="match status" value="1"/>
</dbReference>
<dbReference type="InterPro" id="IPR001769">
    <property type="entry name" value="Gingipain"/>
</dbReference>
<proteinExistence type="predicted"/>
<dbReference type="Pfam" id="PF01364">
    <property type="entry name" value="Peptidase_C25"/>
    <property type="match status" value="1"/>
</dbReference>
<dbReference type="NCBIfam" id="TIGR04183">
    <property type="entry name" value="Por_Secre_tail"/>
    <property type="match status" value="1"/>
</dbReference>